<accession>A0ABP4AWY5</accession>
<feature type="transmembrane region" description="Helical" evidence="1">
    <location>
        <begin position="306"/>
        <end position="331"/>
    </location>
</feature>
<keyword evidence="1" id="KW-1133">Transmembrane helix</keyword>
<feature type="transmembrane region" description="Helical" evidence="1">
    <location>
        <begin position="86"/>
        <end position="111"/>
    </location>
</feature>
<keyword evidence="1" id="KW-0812">Transmembrane</keyword>
<comment type="caution">
    <text evidence="2">The sequence shown here is derived from an EMBL/GenBank/DDBJ whole genome shotgun (WGS) entry which is preliminary data.</text>
</comment>
<evidence type="ECO:0000313" key="2">
    <source>
        <dbReference type="EMBL" id="GAA0942450.1"/>
    </source>
</evidence>
<gene>
    <name evidence="2" type="ORF">GCM10009554_34950</name>
</gene>
<name>A0ABP4AWY5_9ACTN</name>
<feature type="transmembrane region" description="Helical" evidence="1">
    <location>
        <begin position="229"/>
        <end position="250"/>
    </location>
</feature>
<keyword evidence="1" id="KW-0472">Membrane</keyword>
<feature type="transmembrane region" description="Helical" evidence="1">
    <location>
        <begin position="262"/>
        <end position="286"/>
    </location>
</feature>
<reference evidence="3" key="1">
    <citation type="journal article" date="2019" name="Int. J. Syst. Evol. Microbiol.">
        <title>The Global Catalogue of Microorganisms (GCM) 10K type strain sequencing project: providing services to taxonomists for standard genome sequencing and annotation.</title>
        <authorList>
            <consortium name="The Broad Institute Genomics Platform"/>
            <consortium name="The Broad Institute Genome Sequencing Center for Infectious Disease"/>
            <person name="Wu L."/>
            <person name="Ma J."/>
        </authorList>
    </citation>
    <scope>NUCLEOTIDE SEQUENCE [LARGE SCALE GENOMIC DNA]</scope>
    <source>
        <strain evidence="3">JCM 10977</strain>
    </source>
</reference>
<sequence>METLVGLGRRWPSWVGRVTQYWAVLYGALAVHWMTGGRESFPIANVHGDPPGGPVTAVVVGGVLALGSVAGLLSARGKSRWATVGLVFATGTTLLGTFGLALSGVGAVAAGTVERPWAMAGQVVAAVGAGLLFASTQVHLRRRRSRCPRCGGAHEVALRPDAALVRPRLLPASARTRRTAYLVLAGLLPWASVKLVWGFGGSALGVTAAEWRTSMDNSETSALSRLLERLGIDITVLASLVGVVLVLALLYRWGLRLPRWLLLLPAWVGGVSLVLYGVPLAVWGSLMVTGVAPPDGDPGPFTATGIAYMVLFGGAAFGGLGTALAVGAVSYQRRSRPHC</sequence>
<organism evidence="2 3">
    <name type="scientific">Kribbella koreensis</name>
    <dbReference type="NCBI Taxonomy" id="57909"/>
    <lineage>
        <taxon>Bacteria</taxon>
        <taxon>Bacillati</taxon>
        <taxon>Actinomycetota</taxon>
        <taxon>Actinomycetes</taxon>
        <taxon>Propionibacteriales</taxon>
        <taxon>Kribbellaceae</taxon>
        <taxon>Kribbella</taxon>
    </lineage>
</organism>
<dbReference type="EMBL" id="BAAAHK010000007">
    <property type="protein sequence ID" value="GAA0942450.1"/>
    <property type="molecule type" value="Genomic_DNA"/>
</dbReference>
<feature type="transmembrane region" description="Helical" evidence="1">
    <location>
        <begin position="18"/>
        <end position="35"/>
    </location>
</feature>
<feature type="transmembrane region" description="Helical" evidence="1">
    <location>
        <begin position="117"/>
        <end position="136"/>
    </location>
</feature>
<dbReference type="Proteomes" id="UP001500542">
    <property type="component" value="Unassembled WGS sequence"/>
</dbReference>
<proteinExistence type="predicted"/>
<protein>
    <submittedName>
        <fullName evidence="2">Uncharacterized protein</fullName>
    </submittedName>
</protein>
<dbReference type="RefSeq" id="WP_343970526.1">
    <property type="nucleotide sequence ID" value="NZ_BAAAHK010000007.1"/>
</dbReference>
<feature type="transmembrane region" description="Helical" evidence="1">
    <location>
        <begin position="55"/>
        <end position="74"/>
    </location>
</feature>
<evidence type="ECO:0000256" key="1">
    <source>
        <dbReference type="SAM" id="Phobius"/>
    </source>
</evidence>
<keyword evidence="3" id="KW-1185">Reference proteome</keyword>
<feature type="transmembrane region" description="Helical" evidence="1">
    <location>
        <begin position="181"/>
        <end position="209"/>
    </location>
</feature>
<evidence type="ECO:0000313" key="3">
    <source>
        <dbReference type="Proteomes" id="UP001500542"/>
    </source>
</evidence>